<evidence type="ECO:0000256" key="2">
    <source>
        <dbReference type="ARBA" id="ARBA00022475"/>
    </source>
</evidence>
<feature type="domain" description="Phytochrome chromophore attachment site" evidence="13">
    <location>
        <begin position="463"/>
        <end position="598"/>
    </location>
</feature>
<dbReference type="PRINTS" id="PR00260">
    <property type="entry name" value="CHEMTRNSDUCR"/>
</dbReference>
<dbReference type="Gene3D" id="1.10.287.950">
    <property type="entry name" value="Methyl-accepting chemotaxis protein"/>
    <property type="match status" value="1"/>
</dbReference>
<keyword evidence="17" id="KW-1185">Reference proteome</keyword>
<reference evidence="16 17" key="1">
    <citation type="journal article" date="2019" name="Front. Microbiol.">
        <title>Genomic Features for Desiccation Tolerance and Sugar Biosynthesis in the Extremophile Gloeocapsopsis sp. UTEX B3054.</title>
        <authorList>
            <person name="Urrejola C."/>
            <person name="Alcorta J."/>
            <person name="Salas L."/>
            <person name="Vasquez M."/>
            <person name="Polz M.F."/>
            <person name="Vicuna R."/>
            <person name="Diez B."/>
        </authorList>
    </citation>
    <scope>NUCLEOTIDE SEQUENCE [LARGE SCALE GENOMIC DNA]</scope>
    <source>
        <strain evidence="16 17">1H9</strain>
    </source>
</reference>
<dbReference type="SMART" id="SM00304">
    <property type="entry name" value="HAMP"/>
    <property type="match status" value="2"/>
</dbReference>
<evidence type="ECO:0000256" key="9">
    <source>
        <dbReference type="PROSITE-ProRule" id="PRU00284"/>
    </source>
</evidence>
<sequence length="946" mass="103302">MVPSSEPNTKTSISDVPDQSSHTVTIHNQPPQTESPSHESATPDLNTSELPQQVASSPFLAKQHKAKQRKFRGIGLRHKATVLAIALSTLPVLAIGATAYHFAQQAFVKQVIQGQVEKTSLIANKANGFMFERYGDLQTLSSLAIFTDTQLRSQTTLQQKQELLDSYIKNYRIYNSIAVFDLDGNVLFQSQGKPLANHRDRVYFQLVKKNAKPYIGFPEKSQSSGELVIHFAAPIRDRNTGETIAILRTRMPVKQLENFLLTEGVKDEYRILDAAGEVFIATGEEHHLSGEFFEHFPELAKPLITRKSGSQIITDLENKKEAIAAYTPTQTWEGLPDLYWQVVLLKDKAVAFAPLERLEATLILGTGLTALLVGLLAAYLANRATKPILIAADTVEQLGQGQLDSRIPIKGNDELAALSANINHMADQLQQREQALIKNQEAQAEQTRFFANIGFLRTHGAQDIEPIFQKALKGARKILNVDRVVIYRFNSDWSGYIAAESVAPGLPQFLSDQINAWIPEDHLQAYRKGRIVSTDNILEADLHPDHLQLMERLQTKASLGTPILKDGQLFGLLITHHCLAPHTWQQDEINFLRQLASQLGFILDRVTFVEQQKTAKEQLQQRALELLQEVDPVSRGDLTIRAKVTADEIGTVADSYNATINSLRRIVGTVQNAAAQVASTTSSNEMAVAELSTEALRQAEEISGALDKIRQMSLSIQAVAESAAQAEVAVQQANETVDAGDQAMNRTVDGIEAIRETVAATAAKVRQLGESSQKISKVVSLISSFAEQTNLLSLNAAIEAARAGEEGRGFAVVADEVGSLARQSAEATAEIENLVAEIQAETNAVVAAMEAGTEQVVNGTRLVDETRQSLNKITVVSAQISSLVQAISEASATQSQASEEVTQTMSDVAAIADRTSNEATQVSAAFKQLLAVADEMQTSVGQFKVN</sequence>
<dbReference type="CDD" id="cd06225">
    <property type="entry name" value="HAMP"/>
    <property type="match status" value="1"/>
</dbReference>
<keyword evidence="3" id="KW-0145">Chemotaxis</keyword>
<comment type="caution">
    <text evidence="16">The sequence shown here is derived from an EMBL/GenBank/DDBJ whole genome shotgun (WGS) entry which is preliminary data.</text>
</comment>
<dbReference type="GO" id="GO:0005886">
    <property type="term" value="C:plasma membrane"/>
    <property type="evidence" value="ECO:0007669"/>
    <property type="project" value="UniProtKB-SubCell"/>
</dbReference>
<feature type="domain" description="Methyl-accepting transducer" evidence="14">
    <location>
        <begin position="673"/>
        <end position="909"/>
    </location>
</feature>
<dbReference type="Gene3D" id="3.30.450.20">
    <property type="entry name" value="PAS domain"/>
    <property type="match status" value="1"/>
</dbReference>
<dbReference type="SUPFAM" id="SSF55781">
    <property type="entry name" value="GAF domain-like"/>
    <property type="match status" value="1"/>
</dbReference>
<evidence type="ECO:0000256" key="6">
    <source>
        <dbReference type="ARBA" id="ARBA00023136"/>
    </source>
</evidence>
<dbReference type="Gene3D" id="6.10.340.10">
    <property type="match status" value="1"/>
</dbReference>
<gene>
    <name evidence="16" type="ORF">BWI75_05565</name>
</gene>
<dbReference type="Pfam" id="PF02743">
    <property type="entry name" value="dCache_1"/>
    <property type="match status" value="1"/>
</dbReference>
<protein>
    <submittedName>
        <fullName evidence="16">Chemotaxis protein</fullName>
    </submittedName>
</protein>
<dbReference type="PROSITE" id="PS50885">
    <property type="entry name" value="HAMP"/>
    <property type="match status" value="2"/>
</dbReference>
<dbReference type="InterPro" id="IPR003018">
    <property type="entry name" value="GAF"/>
</dbReference>
<dbReference type="PANTHER" id="PTHR32089">
    <property type="entry name" value="METHYL-ACCEPTING CHEMOTAXIS PROTEIN MCPB"/>
    <property type="match status" value="1"/>
</dbReference>
<dbReference type="Proteomes" id="UP000441797">
    <property type="component" value="Unassembled WGS sequence"/>
</dbReference>
<feature type="domain" description="HAMP" evidence="15">
    <location>
        <begin position="617"/>
        <end position="668"/>
    </location>
</feature>
<keyword evidence="5 12" id="KW-1133">Transmembrane helix</keyword>
<evidence type="ECO:0000256" key="8">
    <source>
        <dbReference type="ARBA" id="ARBA00029447"/>
    </source>
</evidence>
<feature type="coiled-coil region" evidence="10">
    <location>
        <begin position="817"/>
        <end position="844"/>
    </location>
</feature>
<dbReference type="SMART" id="SM00065">
    <property type="entry name" value="GAF"/>
    <property type="match status" value="1"/>
</dbReference>
<keyword evidence="2" id="KW-1003">Cell membrane</keyword>
<dbReference type="Pfam" id="PF00672">
    <property type="entry name" value="HAMP"/>
    <property type="match status" value="1"/>
</dbReference>
<dbReference type="InterPro" id="IPR029151">
    <property type="entry name" value="Sensor-like_sf"/>
</dbReference>
<evidence type="ECO:0000313" key="17">
    <source>
        <dbReference type="Proteomes" id="UP000441797"/>
    </source>
</evidence>
<evidence type="ECO:0000259" key="15">
    <source>
        <dbReference type="PROSITE" id="PS50885"/>
    </source>
</evidence>
<evidence type="ECO:0000256" key="10">
    <source>
        <dbReference type="SAM" id="Coils"/>
    </source>
</evidence>
<dbReference type="Pfam" id="PF01590">
    <property type="entry name" value="GAF"/>
    <property type="match status" value="1"/>
</dbReference>
<dbReference type="GO" id="GO:0007165">
    <property type="term" value="P:signal transduction"/>
    <property type="evidence" value="ECO:0007669"/>
    <property type="project" value="UniProtKB-KW"/>
</dbReference>
<evidence type="ECO:0000259" key="14">
    <source>
        <dbReference type="PROSITE" id="PS50111"/>
    </source>
</evidence>
<dbReference type="OrthoDB" id="419276at2"/>
<organism evidence="16 17">
    <name type="scientific">Gloeocapsopsis dulcis AAB1 = 1H9</name>
    <dbReference type="NCBI Taxonomy" id="1433147"/>
    <lineage>
        <taxon>Bacteria</taxon>
        <taxon>Bacillati</taxon>
        <taxon>Cyanobacteriota</taxon>
        <taxon>Cyanophyceae</taxon>
        <taxon>Oscillatoriophycideae</taxon>
        <taxon>Chroococcales</taxon>
        <taxon>Chroococcaceae</taxon>
        <taxon>Gloeocapsopsis</taxon>
        <taxon>Gloeocapsopsis dulcis</taxon>
    </lineage>
</organism>
<dbReference type="SMART" id="SM00283">
    <property type="entry name" value="MA"/>
    <property type="match status" value="1"/>
</dbReference>
<keyword evidence="4 12" id="KW-0812">Transmembrane</keyword>
<dbReference type="RefSeq" id="WP_105221937.1">
    <property type="nucleotide sequence ID" value="NZ_CAWNSU010000122.1"/>
</dbReference>
<proteinExistence type="inferred from homology"/>
<dbReference type="Pfam" id="PF00015">
    <property type="entry name" value="MCPsignal"/>
    <property type="match status" value="1"/>
</dbReference>
<dbReference type="InterPro" id="IPR033479">
    <property type="entry name" value="dCache_1"/>
</dbReference>
<dbReference type="PROSITE" id="PS50111">
    <property type="entry name" value="CHEMOTAXIS_TRANSDUC_2"/>
    <property type="match status" value="1"/>
</dbReference>
<dbReference type="AlphaFoldDB" id="A0A6N8FRW4"/>
<evidence type="ECO:0000256" key="4">
    <source>
        <dbReference type="ARBA" id="ARBA00022692"/>
    </source>
</evidence>
<name>A0A6N8FRW4_9CHRO</name>
<keyword evidence="6 12" id="KW-0472">Membrane</keyword>
<evidence type="ECO:0000256" key="3">
    <source>
        <dbReference type="ARBA" id="ARBA00022500"/>
    </source>
</evidence>
<dbReference type="InterPro" id="IPR029016">
    <property type="entry name" value="GAF-like_dom_sf"/>
</dbReference>
<evidence type="ECO:0000313" key="16">
    <source>
        <dbReference type="EMBL" id="MUL35833.1"/>
    </source>
</evidence>
<dbReference type="GO" id="GO:0006935">
    <property type="term" value="P:chemotaxis"/>
    <property type="evidence" value="ECO:0007669"/>
    <property type="project" value="UniProtKB-KW"/>
</dbReference>
<feature type="coiled-coil region" evidence="10">
    <location>
        <begin position="415"/>
        <end position="446"/>
    </location>
</feature>
<evidence type="ECO:0000256" key="12">
    <source>
        <dbReference type="SAM" id="Phobius"/>
    </source>
</evidence>
<dbReference type="InterPro" id="IPR004090">
    <property type="entry name" value="Chemotax_Me-accpt_rcpt"/>
</dbReference>
<dbReference type="CDD" id="cd12914">
    <property type="entry name" value="PDC1_DGC_like"/>
    <property type="match status" value="1"/>
</dbReference>
<feature type="domain" description="HAMP" evidence="15">
    <location>
        <begin position="382"/>
        <end position="434"/>
    </location>
</feature>
<dbReference type="InterPro" id="IPR003660">
    <property type="entry name" value="HAMP_dom"/>
</dbReference>
<evidence type="ECO:0000256" key="1">
    <source>
        <dbReference type="ARBA" id="ARBA00004651"/>
    </source>
</evidence>
<dbReference type="SUPFAM" id="SSF58104">
    <property type="entry name" value="Methyl-accepting chemotaxis protein (MCP) signaling domain"/>
    <property type="match status" value="1"/>
</dbReference>
<comment type="similarity">
    <text evidence="8">Belongs to the methyl-accepting chemotaxis (MCP) protein family.</text>
</comment>
<feature type="transmembrane region" description="Helical" evidence="12">
    <location>
        <begin position="80"/>
        <end position="103"/>
    </location>
</feature>
<dbReference type="PROSITE" id="PS50046">
    <property type="entry name" value="PHYTOCHROME_2"/>
    <property type="match status" value="1"/>
</dbReference>
<evidence type="ECO:0000259" key="13">
    <source>
        <dbReference type="PROSITE" id="PS50046"/>
    </source>
</evidence>
<dbReference type="Gene3D" id="3.30.450.40">
    <property type="match status" value="1"/>
</dbReference>
<dbReference type="InterPro" id="IPR004089">
    <property type="entry name" value="MCPsignal_dom"/>
</dbReference>
<dbReference type="EMBL" id="NAPY01000006">
    <property type="protein sequence ID" value="MUL35833.1"/>
    <property type="molecule type" value="Genomic_DNA"/>
</dbReference>
<dbReference type="GO" id="GO:0004888">
    <property type="term" value="F:transmembrane signaling receptor activity"/>
    <property type="evidence" value="ECO:0007669"/>
    <property type="project" value="InterPro"/>
</dbReference>
<feature type="region of interest" description="Disordered" evidence="11">
    <location>
        <begin position="1"/>
        <end position="47"/>
    </location>
</feature>
<evidence type="ECO:0000256" key="11">
    <source>
        <dbReference type="SAM" id="MobiDB-lite"/>
    </source>
</evidence>
<comment type="subcellular location">
    <subcellularLocation>
        <location evidence="1">Cell membrane</location>
        <topology evidence="1">Multi-pass membrane protein</topology>
    </subcellularLocation>
</comment>
<dbReference type="FunFam" id="1.10.287.950:FF:000001">
    <property type="entry name" value="Methyl-accepting chemotaxis sensory transducer"/>
    <property type="match status" value="1"/>
</dbReference>
<evidence type="ECO:0000256" key="5">
    <source>
        <dbReference type="ARBA" id="ARBA00022989"/>
    </source>
</evidence>
<accession>A0A6N8FRW4</accession>
<keyword evidence="7 9" id="KW-0807">Transducer</keyword>
<dbReference type="PANTHER" id="PTHR32089:SF114">
    <property type="entry name" value="METHYL-ACCEPTING CHEMOTAXIS PROTEIN MCPB"/>
    <property type="match status" value="1"/>
</dbReference>
<evidence type="ECO:0000256" key="7">
    <source>
        <dbReference type="ARBA" id="ARBA00023224"/>
    </source>
</evidence>
<dbReference type="SUPFAM" id="SSF103190">
    <property type="entry name" value="Sensory domain-like"/>
    <property type="match status" value="1"/>
</dbReference>
<dbReference type="SUPFAM" id="SSF158472">
    <property type="entry name" value="HAMP domain-like"/>
    <property type="match status" value="1"/>
</dbReference>
<keyword evidence="10" id="KW-0175">Coiled coil</keyword>
<dbReference type="CDD" id="cd11386">
    <property type="entry name" value="MCP_signal"/>
    <property type="match status" value="1"/>
</dbReference>
<dbReference type="InterPro" id="IPR016132">
    <property type="entry name" value="Phyto_chromo_attachment"/>
</dbReference>